<keyword evidence="1" id="KW-0732">Signal</keyword>
<feature type="domain" description="Kazal-like" evidence="2">
    <location>
        <begin position="27"/>
        <end position="80"/>
    </location>
</feature>
<keyword evidence="4" id="KW-1185">Reference proteome</keyword>
<proteinExistence type="predicted"/>
<dbReference type="Pfam" id="PF00050">
    <property type="entry name" value="Kazal_1"/>
    <property type="match status" value="1"/>
</dbReference>
<dbReference type="InterPro" id="IPR002350">
    <property type="entry name" value="Kazal_dom"/>
</dbReference>
<dbReference type="PROSITE" id="PS51257">
    <property type="entry name" value="PROKAR_LIPOPROTEIN"/>
    <property type="match status" value="1"/>
</dbReference>
<gene>
    <name evidence="3" type="ORF">SAMN04487908_14215</name>
</gene>
<dbReference type="OrthoDB" id="9800302at2"/>
<dbReference type="InterPro" id="IPR036058">
    <property type="entry name" value="Kazal_dom_sf"/>
</dbReference>
<dbReference type="SMART" id="SM00280">
    <property type="entry name" value="KAZAL"/>
    <property type="match status" value="1"/>
</dbReference>
<dbReference type="AlphaFoldDB" id="A0A1M6P4Z4"/>
<dbReference type="CDD" id="cd00104">
    <property type="entry name" value="KAZAL_FS"/>
    <property type="match status" value="1"/>
</dbReference>
<evidence type="ECO:0000313" key="3">
    <source>
        <dbReference type="EMBL" id="SHK03035.1"/>
    </source>
</evidence>
<accession>A0A1M6P4Z4</accession>
<dbReference type="Proteomes" id="UP000184172">
    <property type="component" value="Unassembled WGS sequence"/>
</dbReference>
<evidence type="ECO:0000313" key="4">
    <source>
        <dbReference type="Proteomes" id="UP000184172"/>
    </source>
</evidence>
<dbReference type="RefSeq" id="WP_073222061.1">
    <property type="nucleotide sequence ID" value="NZ_FNNS01000039.1"/>
</dbReference>
<evidence type="ECO:0000256" key="1">
    <source>
        <dbReference type="SAM" id="SignalP"/>
    </source>
</evidence>
<organism evidence="3 4">
    <name type="scientific">Aequorivita viscosa</name>
    <dbReference type="NCBI Taxonomy" id="797419"/>
    <lineage>
        <taxon>Bacteria</taxon>
        <taxon>Pseudomonadati</taxon>
        <taxon>Bacteroidota</taxon>
        <taxon>Flavobacteriia</taxon>
        <taxon>Flavobacteriales</taxon>
        <taxon>Flavobacteriaceae</taxon>
        <taxon>Aequorivita</taxon>
    </lineage>
</organism>
<dbReference type="STRING" id="797419.SAMN05216556_1393"/>
<dbReference type="EMBL" id="FQYV01000042">
    <property type="protein sequence ID" value="SHK03035.1"/>
    <property type="molecule type" value="Genomic_DNA"/>
</dbReference>
<sequence length="85" mass="8994">MKLAYKRTLLAAVFLSGGILISTSCRSTQTTACIDESKISMGPCTMEYDPVCGCDGKTYSNPCAAERSGVTKWVKGGCEGEKAES</sequence>
<feature type="chain" id="PRO_5009919957" evidence="1">
    <location>
        <begin position="28"/>
        <end position="85"/>
    </location>
</feature>
<name>A0A1M6P4Z4_9FLAO</name>
<protein>
    <submittedName>
        <fullName evidence="3">Kazal-type serine protease inhibitor domain-containing protein</fullName>
    </submittedName>
</protein>
<reference evidence="4" key="1">
    <citation type="submission" date="2016-11" db="EMBL/GenBank/DDBJ databases">
        <authorList>
            <person name="Varghese N."/>
            <person name="Submissions S."/>
        </authorList>
    </citation>
    <scope>NUCLEOTIDE SEQUENCE [LARGE SCALE GENOMIC DNA]</scope>
    <source>
        <strain evidence="4">DSM 26349</strain>
    </source>
</reference>
<dbReference type="PROSITE" id="PS51465">
    <property type="entry name" value="KAZAL_2"/>
    <property type="match status" value="1"/>
</dbReference>
<evidence type="ECO:0000259" key="2">
    <source>
        <dbReference type="PROSITE" id="PS51465"/>
    </source>
</evidence>
<dbReference type="Gene3D" id="3.30.60.30">
    <property type="match status" value="1"/>
</dbReference>
<dbReference type="SUPFAM" id="SSF100895">
    <property type="entry name" value="Kazal-type serine protease inhibitors"/>
    <property type="match status" value="1"/>
</dbReference>
<feature type="signal peptide" evidence="1">
    <location>
        <begin position="1"/>
        <end position="27"/>
    </location>
</feature>